<organism evidence="1 2">
    <name type="scientific">Caerostris extrusa</name>
    <name type="common">Bark spider</name>
    <name type="synonym">Caerostris bankana</name>
    <dbReference type="NCBI Taxonomy" id="172846"/>
    <lineage>
        <taxon>Eukaryota</taxon>
        <taxon>Metazoa</taxon>
        <taxon>Ecdysozoa</taxon>
        <taxon>Arthropoda</taxon>
        <taxon>Chelicerata</taxon>
        <taxon>Arachnida</taxon>
        <taxon>Araneae</taxon>
        <taxon>Araneomorphae</taxon>
        <taxon>Entelegynae</taxon>
        <taxon>Araneoidea</taxon>
        <taxon>Araneidae</taxon>
        <taxon>Caerostris</taxon>
    </lineage>
</organism>
<dbReference type="PROSITE" id="PS51257">
    <property type="entry name" value="PROKAR_LIPOPROTEIN"/>
    <property type="match status" value="1"/>
</dbReference>
<dbReference type="Proteomes" id="UP001054945">
    <property type="component" value="Unassembled WGS sequence"/>
</dbReference>
<dbReference type="EMBL" id="BPLR01008440">
    <property type="protein sequence ID" value="GIY24703.1"/>
    <property type="molecule type" value="Genomic_DNA"/>
</dbReference>
<name>A0AAV4RS24_CAEEX</name>
<accession>A0AAV4RS24</accession>
<comment type="caution">
    <text evidence="1">The sequence shown here is derived from an EMBL/GenBank/DDBJ whole genome shotgun (WGS) entry which is preliminary data.</text>
</comment>
<keyword evidence="2" id="KW-1185">Reference proteome</keyword>
<gene>
    <name evidence="1" type="ORF">CEXT_142911</name>
</gene>
<evidence type="ECO:0000313" key="1">
    <source>
        <dbReference type="EMBL" id="GIY24703.1"/>
    </source>
</evidence>
<dbReference type="AlphaFoldDB" id="A0AAV4RS24"/>
<sequence>MLILHRLSNASIPSSGFACILNSQGPNRLYRITSTPTLLTFPSFVDTNRLWGQPSFLKQVEGPRQASLMHSPLLRPYVSTWRTRWFEAVPSMAYLFINWTSWFANVIRPPWCR</sequence>
<reference evidence="1 2" key="1">
    <citation type="submission" date="2021-06" db="EMBL/GenBank/DDBJ databases">
        <title>Caerostris extrusa draft genome.</title>
        <authorList>
            <person name="Kono N."/>
            <person name="Arakawa K."/>
        </authorList>
    </citation>
    <scope>NUCLEOTIDE SEQUENCE [LARGE SCALE GENOMIC DNA]</scope>
</reference>
<proteinExistence type="predicted"/>
<evidence type="ECO:0000313" key="2">
    <source>
        <dbReference type="Proteomes" id="UP001054945"/>
    </source>
</evidence>
<protein>
    <submittedName>
        <fullName evidence="1">Uncharacterized protein</fullName>
    </submittedName>
</protein>